<accession>A0A382AX68</accession>
<feature type="non-terminal residue" evidence="1">
    <location>
        <position position="376"/>
    </location>
</feature>
<evidence type="ECO:0000313" key="1">
    <source>
        <dbReference type="EMBL" id="SVB05603.1"/>
    </source>
</evidence>
<name>A0A382AX68_9ZZZZ</name>
<dbReference type="InterPro" id="IPR036249">
    <property type="entry name" value="Thioredoxin-like_sf"/>
</dbReference>
<dbReference type="EMBL" id="UINC01027044">
    <property type="protein sequence ID" value="SVB05603.1"/>
    <property type="molecule type" value="Genomic_DNA"/>
</dbReference>
<dbReference type="CDD" id="cd02947">
    <property type="entry name" value="TRX_family"/>
    <property type="match status" value="1"/>
</dbReference>
<dbReference type="SUPFAM" id="SSF52833">
    <property type="entry name" value="Thioredoxin-like"/>
    <property type="match status" value="1"/>
</dbReference>
<dbReference type="AlphaFoldDB" id="A0A382AX68"/>
<dbReference type="Gene3D" id="3.40.30.10">
    <property type="entry name" value="Glutaredoxin"/>
    <property type="match status" value="1"/>
</dbReference>
<sequence>MQKNGLIAIVKRDCPTCVMVTPVLQEILQTNDLKIYSQDDPNFPDGVDGVADDTMLDVSYNLDIEIVPTLVRFEDGKEIDRTYGWDRAAWEKITETTGLGVDLPDFKPGCGALNQEQGHLAELRIRHGDTPMISRLIPLGENQDAIEACFERGWSDGLPVVPPTQSRVMAMLEGTTRSADENLGLMPSNLDACTVEKVAINAVMAGCRPEYLPVVLAAIEAVLDEDYCLHGTLATTRFVGPVVIVNGPIAQHIGMNGKGNALGQGNRANATIGRAVQLAIRNIGGGKPQGVDRATLGNPGKLSYCFCEDEEGSSWEPLTIDRGLPAGTNAVTVFAGYGLQGVIDDKARSPEELVQTLATSLHAVDNIHKIPGPDCL</sequence>
<reference evidence="1" key="1">
    <citation type="submission" date="2018-05" db="EMBL/GenBank/DDBJ databases">
        <authorList>
            <person name="Lanie J.A."/>
            <person name="Ng W.-L."/>
            <person name="Kazmierczak K.M."/>
            <person name="Andrzejewski T.M."/>
            <person name="Davidsen T.M."/>
            <person name="Wayne K.J."/>
            <person name="Tettelin H."/>
            <person name="Glass J.I."/>
            <person name="Rusch D."/>
            <person name="Podicherti R."/>
            <person name="Tsui H.-C.T."/>
            <person name="Winkler M.E."/>
        </authorList>
    </citation>
    <scope>NUCLEOTIDE SEQUENCE</scope>
</reference>
<gene>
    <name evidence="1" type="ORF">METZ01_LOCUS158457</name>
</gene>
<evidence type="ECO:0008006" key="2">
    <source>
        <dbReference type="Google" id="ProtNLM"/>
    </source>
</evidence>
<organism evidence="1">
    <name type="scientific">marine metagenome</name>
    <dbReference type="NCBI Taxonomy" id="408172"/>
    <lineage>
        <taxon>unclassified sequences</taxon>
        <taxon>metagenomes</taxon>
        <taxon>ecological metagenomes</taxon>
    </lineage>
</organism>
<proteinExistence type="predicted"/>
<protein>
    <recommendedName>
        <fullName evidence="2">Thioredoxin domain-containing protein</fullName>
    </recommendedName>
</protein>